<dbReference type="EMBL" id="AKWN02000073">
    <property type="protein sequence ID" value="EMP09105.1"/>
    <property type="molecule type" value="Genomic_DNA"/>
</dbReference>
<gene>
    <name evidence="1" type="ORF">LEP1GSC124_0342</name>
</gene>
<feature type="non-terminal residue" evidence="1">
    <location>
        <position position="1"/>
    </location>
</feature>
<sequence length="45" mass="4935">EVERILPGSKPMIGNVPVSSITPYLLDHSELPARFQSTLGKKVQT</sequence>
<name>M7A535_LEPIR</name>
<proteinExistence type="predicted"/>
<evidence type="ECO:0000313" key="2">
    <source>
        <dbReference type="Proteomes" id="UP000012117"/>
    </source>
</evidence>
<dbReference type="Proteomes" id="UP000012117">
    <property type="component" value="Unassembled WGS sequence"/>
</dbReference>
<protein>
    <submittedName>
        <fullName evidence="1">Uncharacterized protein</fullName>
    </submittedName>
</protein>
<accession>M7A535</accession>
<organism evidence="1 2">
    <name type="scientific">Leptospira interrogans serovar Pyrogenes str. 200701872</name>
    <dbReference type="NCBI Taxonomy" id="1193029"/>
    <lineage>
        <taxon>Bacteria</taxon>
        <taxon>Pseudomonadati</taxon>
        <taxon>Spirochaetota</taxon>
        <taxon>Spirochaetia</taxon>
        <taxon>Leptospirales</taxon>
        <taxon>Leptospiraceae</taxon>
        <taxon>Leptospira</taxon>
    </lineage>
</organism>
<comment type="caution">
    <text evidence="1">The sequence shown here is derived from an EMBL/GenBank/DDBJ whole genome shotgun (WGS) entry which is preliminary data.</text>
</comment>
<dbReference type="AlphaFoldDB" id="M7A535"/>
<reference evidence="1 2" key="1">
    <citation type="submission" date="2013-01" db="EMBL/GenBank/DDBJ databases">
        <authorList>
            <person name="Harkins D.M."/>
            <person name="Durkin A.S."/>
            <person name="Brinkac L.M."/>
            <person name="Haft D.H."/>
            <person name="Selengut J.D."/>
            <person name="Sanka R."/>
            <person name="DePew J."/>
            <person name="Purushe J."/>
            <person name="Picardeau M."/>
            <person name="Werts C."/>
            <person name="Goarant C."/>
            <person name="Vinetz J.M."/>
            <person name="Sutton G.G."/>
            <person name="Nierman W.C."/>
            <person name="Fouts D.E."/>
        </authorList>
    </citation>
    <scope>NUCLEOTIDE SEQUENCE [LARGE SCALE GENOMIC DNA]</scope>
    <source>
        <strain evidence="1 2">200701872</strain>
    </source>
</reference>
<evidence type="ECO:0000313" key="1">
    <source>
        <dbReference type="EMBL" id="EMP09105.1"/>
    </source>
</evidence>